<sequence>MSKFKKHSGFAETVGTYSQENLMINFTKTKDKEDEIDKDLWAAFQVFDRDQNGYITKDELQLAMKMMGEQFTDEDINTLMRLTDLDNDGKIKSQCVQVDSTNTKVRPITKRCVLILREIPDETPLSEVEKLFDNQNCPKFVSCKFAHNSSWYITFESDEDAQRAFRYLREEVKFFQGRPIMTRIKNQPITTTYTGFKNGNSNRSAPAAMTQTPINQSINEATILPSQETYAPLQANPSLINQRIPYATLPQVSSYANQVN</sequence>
<dbReference type="InterPro" id="IPR012677">
    <property type="entry name" value="Nucleotide-bd_a/b_plait_sf"/>
</dbReference>
<dbReference type="AlphaFoldDB" id="A0AAE1QNB4"/>
<dbReference type="PROSITE" id="PS00018">
    <property type="entry name" value="EF_HAND_1"/>
    <property type="match status" value="1"/>
</dbReference>
<dbReference type="Gene3D" id="3.30.70.330">
    <property type="match status" value="1"/>
</dbReference>
<dbReference type="InterPro" id="IPR018247">
    <property type="entry name" value="EF_Hand_1_Ca_BS"/>
</dbReference>
<dbReference type="CDD" id="cd00051">
    <property type="entry name" value="EFh"/>
    <property type="match status" value="1"/>
</dbReference>
<dbReference type="InterPro" id="IPR035979">
    <property type="entry name" value="RBD_domain_sf"/>
</dbReference>
<gene>
    <name evidence="3" type="ORF">RND71_044030</name>
</gene>
<dbReference type="SUPFAM" id="SSF54928">
    <property type="entry name" value="RNA-binding domain, RBD"/>
    <property type="match status" value="1"/>
</dbReference>
<dbReference type="CDD" id="cd12430">
    <property type="entry name" value="RRM_LARP4_5_like"/>
    <property type="match status" value="1"/>
</dbReference>
<evidence type="ECO:0000259" key="2">
    <source>
        <dbReference type="PROSITE" id="PS50222"/>
    </source>
</evidence>
<proteinExistence type="predicted"/>
<reference evidence="3" key="1">
    <citation type="submission" date="2023-12" db="EMBL/GenBank/DDBJ databases">
        <title>Genome assembly of Anisodus tanguticus.</title>
        <authorList>
            <person name="Wang Y.-J."/>
        </authorList>
    </citation>
    <scope>NUCLEOTIDE SEQUENCE</scope>
    <source>
        <strain evidence="3">KB-2021</strain>
        <tissue evidence="3">Leaf</tissue>
    </source>
</reference>
<evidence type="ECO:0000313" key="3">
    <source>
        <dbReference type="EMBL" id="KAK4336914.1"/>
    </source>
</evidence>
<dbReference type="SMART" id="SM00054">
    <property type="entry name" value="EFh"/>
    <property type="match status" value="1"/>
</dbReference>
<dbReference type="Pfam" id="PF26088">
    <property type="entry name" value="RRM_LARP4"/>
    <property type="match status" value="1"/>
</dbReference>
<dbReference type="InterPro" id="IPR002048">
    <property type="entry name" value="EF_hand_dom"/>
</dbReference>
<keyword evidence="1" id="KW-0106">Calcium</keyword>
<dbReference type="PROSITE" id="PS50222">
    <property type="entry name" value="EF_HAND_2"/>
    <property type="match status" value="1"/>
</dbReference>
<dbReference type="GO" id="GO:0010494">
    <property type="term" value="C:cytoplasmic stress granule"/>
    <property type="evidence" value="ECO:0007669"/>
    <property type="project" value="TreeGrafter"/>
</dbReference>
<evidence type="ECO:0000313" key="4">
    <source>
        <dbReference type="Proteomes" id="UP001291623"/>
    </source>
</evidence>
<dbReference type="InterPro" id="IPR058699">
    <property type="entry name" value="RRM_LARP4/4B"/>
</dbReference>
<dbReference type="FunFam" id="1.10.238.10:FF:000001">
    <property type="entry name" value="Calmodulin 1"/>
    <property type="match status" value="1"/>
</dbReference>
<dbReference type="GO" id="GO:0045727">
    <property type="term" value="P:positive regulation of translation"/>
    <property type="evidence" value="ECO:0007669"/>
    <property type="project" value="TreeGrafter"/>
</dbReference>
<protein>
    <recommendedName>
        <fullName evidence="2">EF-hand domain-containing protein</fullName>
    </recommendedName>
</protein>
<keyword evidence="4" id="KW-1185">Reference proteome</keyword>
<feature type="domain" description="EF-hand" evidence="2">
    <location>
        <begin position="35"/>
        <end position="70"/>
    </location>
</feature>
<organism evidence="3 4">
    <name type="scientific">Anisodus tanguticus</name>
    <dbReference type="NCBI Taxonomy" id="243964"/>
    <lineage>
        <taxon>Eukaryota</taxon>
        <taxon>Viridiplantae</taxon>
        <taxon>Streptophyta</taxon>
        <taxon>Embryophyta</taxon>
        <taxon>Tracheophyta</taxon>
        <taxon>Spermatophyta</taxon>
        <taxon>Magnoliopsida</taxon>
        <taxon>eudicotyledons</taxon>
        <taxon>Gunneridae</taxon>
        <taxon>Pentapetalae</taxon>
        <taxon>asterids</taxon>
        <taxon>lamiids</taxon>
        <taxon>Solanales</taxon>
        <taxon>Solanaceae</taxon>
        <taxon>Solanoideae</taxon>
        <taxon>Hyoscyameae</taxon>
        <taxon>Anisodus</taxon>
    </lineage>
</organism>
<dbReference type="InterPro" id="IPR011992">
    <property type="entry name" value="EF-hand-dom_pair"/>
</dbReference>
<comment type="caution">
    <text evidence="3">The sequence shown here is derived from an EMBL/GenBank/DDBJ whole genome shotgun (WGS) entry which is preliminary data.</text>
</comment>
<dbReference type="GO" id="GO:0005829">
    <property type="term" value="C:cytosol"/>
    <property type="evidence" value="ECO:0007669"/>
    <property type="project" value="TreeGrafter"/>
</dbReference>
<evidence type="ECO:0000256" key="1">
    <source>
        <dbReference type="ARBA" id="ARBA00022837"/>
    </source>
</evidence>
<dbReference type="Pfam" id="PF13499">
    <property type="entry name" value="EF-hand_7"/>
    <property type="match status" value="1"/>
</dbReference>
<dbReference type="GO" id="GO:0005509">
    <property type="term" value="F:calcium ion binding"/>
    <property type="evidence" value="ECO:0007669"/>
    <property type="project" value="InterPro"/>
</dbReference>
<dbReference type="GO" id="GO:0003730">
    <property type="term" value="F:mRNA 3'-UTR binding"/>
    <property type="evidence" value="ECO:0007669"/>
    <property type="project" value="TreeGrafter"/>
</dbReference>
<dbReference type="Proteomes" id="UP001291623">
    <property type="component" value="Unassembled WGS sequence"/>
</dbReference>
<accession>A0AAE1QNB4</accession>
<dbReference type="SUPFAM" id="SSF47473">
    <property type="entry name" value="EF-hand"/>
    <property type="match status" value="1"/>
</dbReference>
<name>A0AAE1QNB4_9SOLA</name>
<dbReference type="Gene3D" id="1.10.238.10">
    <property type="entry name" value="EF-hand"/>
    <property type="match status" value="1"/>
</dbReference>
<dbReference type="EMBL" id="JAVYJV010000076">
    <property type="protein sequence ID" value="KAK4336914.1"/>
    <property type="molecule type" value="Genomic_DNA"/>
</dbReference>
<dbReference type="PANTHER" id="PTHR22792:SF131">
    <property type="entry name" value="LA-RELATED PROTEIN LARP4B"/>
    <property type="match status" value="1"/>
</dbReference>
<dbReference type="PANTHER" id="PTHR22792">
    <property type="entry name" value="LUPUS LA PROTEIN-RELATED"/>
    <property type="match status" value="1"/>
</dbReference>
<dbReference type="InterPro" id="IPR045180">
    <property type="entry name" value="La_dom_prot"/>
</dbReference>